<protein>
    <submittedName>
        <fullName evidence="1">Uncharacterized protein</fullName>
    </submittedName>
</protein>
<evidence type="ECO:0000313" key="1">
    <source>
        <dbReference type="EMBL" id="JAD61752.1"/>
    </source>
</evidence>
<accession>A0A0A9BR21</accession>
<dbReference type="AlphaFoldDB" id="A0A0A9BR21"/>
<dbReference type="EMBL" id="GBRH01236143">
    <property type="protein sequence ID" value="JAD61752.1"/>
    <property type="molecule type" value="Transcribed_RNA"/>
</dbReference>
<name>A0A0A9BR21_ARUDO</name>
<reference evidence="1" key="2">
    <citation type="journal article" date="2015" name="Data Brief">
        <title>Shoot transcriptome of the giant reed, Arundo donax.</title>
        <authorList>
            <person name="Barrero R.A."/>
            <person name="Guerrero F.D."/>
            <person name="Moolhuijzen P."/>
            <person name="Goolsby J.A."/>
            <person name="Tidwell J."/>
            <person name="Bellgard S.E."/>
            <person name="Bellgard M.I."/>
        </authorList>
    </citation>
    <scope>NUCLEOTIDE SEQUENCE</scope>
    <source>
        <tissue evidence="1">Shoot tissue taken approximately 20 cm above the soil surface</tissue>
    </source>
</reference>
<sequence length="38" mass="4344">MPVKKPSFCAWDTYFCVCHRKELPCSLVPFPKGQGSQQ</sequence>
<proteinExistence type="predicted"/>
<reference evidence="1" key="1">
    <citation type="submission" date="2014-09" db="EMBL/GenBank/DDBJ databases">
        <authorList>
            <person name="Magalhaes I.L.F."/>
            <person name="Oliveira U."/>
            <person name="Santos F.R."/>
            <person name="Vidigal T.H.D.A."/>
            <person name="Brescovit A.D."/>
            <person name="Santos A.J."/>
        </authorList>
    </citation>
    <scope>NUCLEOTIDE SEQUENCE</scope>
    <source>
        <tissue evidence="1">Shoot tissue taken approximately 20 cm above the soil surface</tissue>
    </source>
</reference>
<organism evidence="1">
    <name type="scientific">Arundo donax</name>
    <name type="common">Giant reed</name>
    <name type="synonym">Donax arundinaceus</name>
    <dbReference type="NCBI Taxonomy" id="35708"/>
    <lineage>
        <taxon>Eukaryota</taxon>
        <taxon>Viridiplantae</taxon>
        <taxon>Streptophyta</taxon>
        <taxon>Embryophyta</taxon>
        <taxon>Tracheophyta</taxon>
        <taxon>Spermatophyta</taxon>
        <taxon>Magnoliopsida</taxon>
        <taxon>Liliopsida</taxon>
        <taxon>Poales</taxon>
        <taxon>Poaceae</taxon>
        <taxon>PACMAD clade</taxon>
        <taxon>Arundinoideae</taxon>
        <taxon>Arundineae</taxon>
        <taxon>Arundo</taxon>
    </lineage>
</organism>